<organism evidence="8 9">
    <name type="scientific">Macleaya cordata</name>
    <name type="common">Five-seeded plume-poppy</name>
    <name type="synonym">Bocconia cordata</name>
    <dbReference type="NCBI Taxonomy" id="56857"/>
    <lineage>
        <taxon>Eukaryota</taxon>
        <taxon>Viridiplantae</taxon>
        <taxon>Streptophyta</taxon>
        <taxon>Embryophyta</taxon>
        <taxon>Tracheophyta</taxon>
        <taxon>Spermatophyta</taxon>
        <taxon>Magnoliopsida</taxon>
        <taxon>Ranunculales</taxon>
        <taxon>Papaveraceae</taxon>
        <taxon>Papaveroideae</taxon>
        <taxon>Macleaya</taxon>
    </lineage>
</organism>
<dbReference type="OrthoDB" id="1870110at2759"/>
<comment type="catalytic activity">
    <reaction evidence="1">
        <text>S-ubiquitinyl-[E2 ubiquitin-conjugating enzyme]-L-cysteine + [acceptor protein]-L-lysine = [E2 ubiquitin-conjugating enzyme]-L-cysteine + N(6)-ubiquitinyl-[acceptor protein]-L-lysine.</text>
        <dbReference type="EC" id="2.3.2.26"/>
    </reaction>
</comment>
<dbReference type="GO" id="GO:0006511">
    <property type="term" value="P:ubiquitin-dependent protein catabolic process"/>
    <property type="evidence" value="ECO:0007669"/>
    <property type="project" value="TreeGrafter"/>
</dbReference>
<dbReference type="SMART" id="SM00119">
    <property type="entry name" value="HECTc"/>
    <property type="match status" value="1"/>
</dbReference>
<dbReference type="Gene3D" id="3.30.2160.10">
    <property type="entry name" value="Hect, E3 ligase catalytic domain"/>
    <property type="match status" value="1"/>
</dbReference>
<dbReference type="Proteomes" id="UP000195402">
    <property type="component" value="Unassembled WGS sequence"/>
</dbReference>
<name>A0A200R030_MACCD</name>
<reference evidence="8 9" key="1">
    <citation type="journal article" date="2017" name="Mol. Plant">
        <title>The Genome of Medicinal Plant Macleaya cordata Provides New Insights into Benzylisoquinoline Alkaloids Metabolism.</title>
        <authorList>
            <person name="Liu X."/>
            <person name="Liu Y."/>
            <person name="Huang P."/>
            <person name="Ma Y."/>
            <person name="Qing Z."/>
            <person name="Tang Q."/>
            <person name="Cao H."/>
            <person name="Cheng P."/>
            <person name="Zheng Y."/>
            <person name="Yuan Z."/>
            <person name="Zhou Y."/>
            <person name="Liu J."/>
            <person name="Tang Z."/>
            <person name="Zhuo Y."/>
            <person name="Zhang Y."/>
            <person name="Yu L."/>
            <person name="Huang J."/>
            <person name="Yang P."/>
            <person name="Peng Q."/>
            <person name="Zhang J."/>
            <person name="Jiang W."/>
            <person name="Zhang Z."/>
            <person name="Lin K."/>
            <person name="Ro D.K."/>
            <person name="Chen X."/>
            <person name="Xiong X."/>
            <person name="Shang Y."/>
            <person name="Huang S."/>
            <person name="Zeng J."/>
        </authorList>
    </citation>
    <scope>NUCLEOTIDE SEQUENCE [LARGE SCALE GENOMIC DNA]</scope>
    <source>
        <strain evidence="9">cv. BLH2017</strain>
        <tissue evidence="8">Root</tissue>
    </source>
</reference>
<sequence length="749" mass="86898">MEEDDFWLPSRLMRKEYLQTAQTVKDLVSSICLLCRTGGDSDESSSSSSSTTDIVARVKDFLSMIPRDNKKKSLDHLEIFELCHAPSALVSLLVSPIKTNKEMGKESIRLFLINPKTTGVLPRFIQIQCASIVLRFCEFIRGSETSVDDEPLYYSCRETLGSLLNSIGFAKILRYFGDAKASYLIEDLYPFVQELRNKLLLGLKLIKESSLSIVSTCFRLSFESDIREFALFSLHLRRAIEVHVRSKGQSLPLCMDDNFDKHPCYLEQIQLFYDIFGYLETDILVCMFRIKDSIRKAEGVWEFNLGWSYYLSVLKELNNISKLFQGAEERLSSTMRLFEFPLDVVVMYSKRSDDHRWILKHKNVIDFESRRHLIMMMFPEMKDDDEKLHKILIDRSHLLTESFEHIAHANPKSLHNGLFMEFKNEVATGHGVLREWLFLVCQALFNPQNSLFLACPSDRRRFFPNPAKLDPQHLNYFGFCGRLIALALMHKVQVGITFDRVFFLQLAGEVITLEDVRDADPCLYKSCKKILEMDADFMDSDAMGLTFVMEIEEFGSRKVVELCPEGNTMVVNSKNREEYVHLLIQHCFVKSISEKVAHFTRGFGDILFKRRLHKIFFQSIELKDLDCMLLGSDKAICIKDWKAHTDYDDYAETDEQILWFWKVVEGMSVEHQRELLFFWTSVKYLPVNGFSGLPSRLYIYKSPGSHYRLPSSHTCFYRLSLPHYPSLAITQQHLFLICQEHMGCSFGFS</sequence>
<keyword evidence="5 6" id="KW-0833">Ubl conjugation pathway</keyword>
<evidence type="ECO:0000256" key="6">
    <source>
        <dbReference type="PROSITE-ProRule" id="PRU00104"/>
    </source>
</evidence>
<dbReference type="EC" id="2.3.2.26" evidence="3"/>
<dbReference type="GO" id="GO:0000209">
    <property type="term" value="P:protein polyubiquitination"/>
    <property type="evidence" value="ECO:0007669"/>
    <property type="project" value="TreeGrafter"/>
</dbReference>
<keyword evidence="4" id="KW-0808">Transferase</keyword>
<proteinExistence type="predicted"/>
<gene>
    <name evidence="8" type="ORF">BVC80_8665g3</name>
</gene>
<evidence type="ECO:0000256" key="4">
    <source>
        <dbReference type="ARBA" id="ARBA00022679"/>
    </source>
</evidence>
<feature type="domain" description="HECT" evidence="7">
    <location>
        <begin position="410"/>
        <end position="749"/>
    </location>
</feature>
<evidence type="ECO:0000256" key="3">
    <source>
        <dbReference type="ARBA" id="ARBA00012485"/>
    </source>
</evidence>
<evidence type="ECO:0000256" key="2">
    <source>
        <dbReference type="ARBA" id="ARBA00004906"/>
    </source>
</evidence>
<dbReference type="InterPro" id="IPR000569">
    <property type="entry name" value="HECT_dom"/>
</dbReference>
<dbReference type="InterPro" id="IPR035983">
    <property type="entry name" value="Hect_E3_ubiquitin_ligase"/>
</dbReference>
<dbReference type="SUPFAM" id="SSF56204">
    <property type="entry name" value="Hect, E3 ligase catalytic domain"/>
    <property type="match status" value="1"/>
</dbReference>
<comment type="caution">
    <text evidence="8">The sequence shown here is derived from an EMBL/GenBank/DDBJ whole genome shotgun (WGS) entry which is preliminary data.</text>
</comment>
<evidence type="ECO:0000256" key="1">
    <source>
        <dbReference type="ARBA" id="ARBA00000885"/>
    </source>
</evidence>
<dbReference type="Gene3D" id="3.30.2410.10">
    <property type="entry name" value="Hect, E3 ligase catalytic domain"/>
    <property type="match status" value="1"/>
</dbReference>
<dbReference type="Pfam" id="PF00632">
    <property type="entry name" value="HECT"/>
    <property type="match status" value="1"/>
</dbReference>
<keyword evidence="9" id="KW-1185">Reference proteome</keyword>
<dbReference type="PROSITE" id="PS50237">
    <property type="entry name" value="HECT"/>
    <property type="match status" value="1"/>
</dbReference>
<protein>
    <recommendedName>
        <fullName evidence="3">HECT-type E3 ubiquitin transferase</fullName>
        <ecNumber evidence="3">2.3.2.26</ecNumber>
    </recommendedName>
</protein>
<dbReference type="PANTHER" id="PTHR11254">
    <property type="entry name" value="HECT DOMAIN UBIQUITIN-PROTEIN LIGASE"/>
    <property type="match status" value="1"/>
</dbReference>
<dbReference type="PANTHER" id="PTHR11254:SF424">
    <property type="entry name" value="E3 UBIQUITIN-PROTEIN LIGASE UPL5"/>
    <property type="match status" value="1"/>
</dbReference>
<dbReference type="InterPro" id="IPR050409">
    <property type="entry name" value="E3_ubiq-protein_ligase"/>
</dbReference>
<dbReference type="CDD" id="cd00078">
    <property type="entry name" value="HECTc"/>
    <property type="match status" value="1"/>
</dbReference>
<evidence type="ECO:0000259" key="7">
    <source>
        <dbReference type="PROSITE" id="PS50237"/>
    </source>
</evidence>
<dbReference type="Gene3D" id="3.90.1750.10">
    <property type="entry name" value="Hect, E3 ligase catalytic domains"/>
    <property type="match status" value="1"/>
</dbReference>
<dbReference type="FunFam" id="3.30.2410.10:FF:000020">
    <property type="entry name" value="E3 ubiquitin-protein ligase UPL5"/>
    <property type="match status" value="1"/>
</dbReference>
<dbReference type="STRING" id="56857.A0A200R030"/>
<dbReference type="GO" id="GO:0005737">
    <property type="term" value="C:cytoplasm"/>
    <property type="evidence" value="ECO:0007669"/>
    <property type="project" value="TreeGrafter"/>
</dbReference>
<dbReference type="EMBL" id="MVGT01000687">
    <property type="protein sequence ID" value="OVA16084.1"/>
    <property type="molecule type" value="Genomic_DNA"/>
</dbReference>
<evidence type="ECO:0000256" key="5">
    <source>
        <dbReference type="ARBA" id="ARBA00022786"/>
    </source>
</evidence>
<evidence type="ECO:0000313" key="8">
    <source>
        <dbReference type="EMBL" id="OVA16084.1"/>
    </source>
</evidence>
<dbReference type="InParanoid" id="A0A200R030"/>
<feature type="active site" description="Glycyl thioester intermediate" evidence="6">
    <location>
        <position position="715"/>
    </location>
</feature>
<accession>A0A200R030</accession>
<comment type="pathway">
    <text evidence="2">Protein modification; protein ubiquitination.</text>
</comment>
<evidence type="ECO:0000313" key="9">
    <source>
        <dbReference type="Proteomes" id="UP000195402"/>
    </source>
</evidence>
<dbReference type="GO" id="GO:0061630">
    <property type="term" value="F:ubiquitin protein ligase activity"/>
    <property type="evidence" value="ECO:0007669"/>
    <property type="project" value="UniProtKB-EC"/>
</dbReference>
<dbReference type="AlphaFoldDB" id="A0A200R030"/>